<sequence length="317" mass="34108">MEEPSARREGKACMTTYGTVGASGTDHREDLPPRRSRDLRGDVDGVLAALDVVERGPDTFVAESVSLGLPRLFGGQILAQAFVAASRTVPASARMHSLHAYFLRSGDPRAVVELEVARLRDGRTQFARSVTGFQNGRPLVTVMMSFARGADGIDHQVDMPAVPHPAGLPCFADWRREVGATDGSWGTTEAIDVRVVPAGTDSTDSFVWQRAVSPIPDDPTLQQAMLIFMSDITTLAGGLVPHGVQIGHEAVGLPRRSGVSLDHAIWFHRPVRADNWLLFAQSSPASAAGKGLIRSDVFSEDGRLVLSLAQQGMYLSE</sequence>
<gene>
    <name evidence="6" type="ORF">DLJ61_22665</name>
</gene>
<keyword evidence="2" id="KW-0378">Hydrolase</keyword>
<proteinExistence type="inferred from homology"/>
<feature type="compositionally biased region" description="Basic and acidic residues" evidence="3">
    <location>
        <begin position="1"/>
        <end position="11"/>
    </location>
</feature>
<evidence type="ECO:0000256" key="3">
    <source>
        <dbReference type="SAM" id="MobiDB-lite"/>
    </source>
</evidence>
<dbReference type="GO" id="GO:0047617">
    <property type="term" value="F:fatty acyl-CoA hydrolase activity"/>
    <property type="evidence" value="ECO:0007669"/>
    <property type="project" value="InterPro"/>
</dbReference>
<evidence type="ECO:0000256" key="1">
    <source>
        <dbReference type="ARBA" id="ARBA00006538"/>
    </source>
</evidence>
<name>A0AAD0K9T3_9ACTN</name>
<dbReference type="GO" id="GO:0006637">
    <property type="term" value="P:acyl-CoA metabolic process"/>
    <property type="evidence" value="ECO:0007669"/>
    <property type="project" value="InterPro"/>
</dbReference>
<evidence type="ECO:0000313" key="7">
    <source>
        <dbReference type="Proteomes" id="UP000247118"/>
    </source>
</evidence>
<dbReference type="SUPFAM" id="SSF54637">
    <property type="entry name" value="Thioesterase/thiol ester dehydrase-isomerase"/>
    <property type="match status" value="2"/>
</dbReference>
<protein>
    <submittedName>
        <fullName evidence="6">Acyl-CoA thioesterase II</fullName>
    </submittedName>
</protein>
<dbReference type="AlphaFoldDB" id="A0AAD0K9T3"/>
<dbReference type="InterPro" id="IPR049449">
    <property type="entry name" value="TesB_ACOT8-like_N"/>
</dbReference>
<dbReference type="CDD" id="cd03445">
    <property type="entry name" value="Thioesterase_II_repeat2"/>
    <property type="match status" value="1"/>
</dbReference>
<dbReference type="InterPro" id="IPR025652">
    <property type="entry name" value="TesB_C"/>
</dbReference>
<dbReference type="Pfam" id="PF02551">
    <property type="entry name" value="Acyl_CoA_thio"/>
    <property type="match status" value="1"/>
</dbReference>
<feature type="domain" description="Acyl-CoA thioesterase 2 C-terminal" evidence="4">
    <location>
        <begin position="198"/>
        <end position="312"/>
    </location>
</feature>
<dbReference type="InterPro" id="IPR042171">
    <property type="entry name" value="Acyl-CoA_hotdog"/>
</dbReference>
<evidence type="ECO:0000256" key="2">
    <source>
        <dbReference type="ARBA" id="ARBA00022801"/>
    </source>
</evidence>
<evidence type="ECO:0000313" key="6">
    <source>
        <dbReference type="EMBL" id="AWO85953.1"/>
    </source>
</evidence>
<dbReference type="EMBL" id="CP029604">
    <property type="protein sequence ID" value="AWO85953.1"/>
    <property type="molecule type" value="Genomic_DNA"/>
</dbReference>
<evidence type="ECO:0000259" key="5">
    <source>
        <dbReference type="Pfam" id="PF13622"/>
    </source>
</evidence>
<dbReference type="InterPro" id="IPR003703">
    <property type="entry name" value="Acyl_CoA_thio"/>
</dbReference>
<dbReference type="PANTHER" id="PTHR11066:SF34">
    <property type="entry name" value="ACYL-COENZYME A THIOESTERASE 8"/>
    <property type="match status" value="1"/>
</dbReference>
<dbReference type="PANTHER" id="PTHR11066">
    <property type="entry name" value="ACYL-COA THIOESTERASE"/>
    <property type="match status" value="1"/>
</dbReference>
<feature type="domain" description="Acyl-CoA thioesterase-like N-terminal HotDog" evidence="5">
    <location>
        <begin position="71"/>
        <end position="146"/>
    </location>
</feature>
<comment type="similarity">
    <text evidence="1">Belongs to the C/M/P thioester hydrolase family.</text>
</comment>
<evidence type="ECO:0000259" key="4">
    <source>
        <dbReference type="Pfam" id="PF02551"/>
    </source>
</evidence>
<dbReference type="GO" id="GO:0009062">
    <property type="term" value="P:fatty acid catabolic process"/>
    <property type="evidence" value="ECO:0007669"/>
    <property type="project" value="TreeGrafter"/>
</dbReference>
<dbReference type="Pfam" id="PF13622">
    <property type="entry name" value="4HBT_3"/>
    <property type="match status" value="1"/>
</dbReference>
<dbReference type="Proteomes" id="UP000247118">
    <property type="component" value="Chromosome"/>
</dbReference>
<reference evidence="6 7" key="1">
    <citation type="submission" date="2018-05" db="EMBL/GenBank/DDBJ databases">
        <title>Complete genome sequence of Gordonia terrae NRRL B-16283.</title>
        <authorList>
            <person name="Garlena R.A."/>
            <person name="Russell D.A."/>
            <person name="Hatfull G.F."/>
        </authorList>
    </citation>
    <scope>NUCLEOTIDE SEQUENCE [LARGE SCALE GENOMIC DNA]</scope>
    <source>
        <strain evidence="6 7">NRRL B-16283</strain>
    </source>
</reference>
<feature type="region of interest" description="Disordered" evidence="3">
    <location>
        <begin position="1"/>
        <end position="36"/>
    </location>
</feature>
<organism evidence="6 7">
    <name type="scientific">Gordonia terrae</name>
    <dbReference type="NCBI Taxonomy" id="2055"/>
    <lineage>
        <taxon>Bacteria</taxon>
        <taxon>Bacillati</taxon>
        <taxon>Actinomycetota</taxon>
        <taxon>Actinomycetes</taxon>
        <taxon>Mycobacteriales</taxon>
        <taxon>Gordoniaceae</taxon>
        <taxon>Gordonia</taxon>
    </lineage>
</organism>
<dbReference type="InterPro" id="IPR029069">
    <property type="entry name" value="HotDog_dom_sf"/>
</dbReference>
<feature type="compositionally biased region" description="Basic and acidic residues" evidence="3">
    <location>
        <begin position="25"/>
        <end position="36"/>
    </location>
</feature>
<dbReference type="CDD" id="cd03444">
    <property type="entry name" value="Thioesterase_II_repeat1"/>
    <property type="match status" value="1"/>
</dbReference>
<accession>A0AAD0K9T3</accession>
<dbReference type="Gene3D" id="2.40.160.210">
    <property type="entry name" value="Acyl-CoA thioesterase, double hotdog domain"/>
    <property type="match status" value="1"/>
</dbReference>